<evidence type="ECO:0000313" key="2">
    <source>
        <dbReference type="EMBL" id="KAF6075051.1"/>
    </source>
</evidence>
<name>A0A834DC34_9CHIR</name>
<sequence>MEGVTPLPLRGQPGQGLHSPPAFHKFTAHLGTFDRLAGKGFCLGDGDCHSEMPSFLSSRRITTSQGPLPAGEGAPGRGRLRAVRAAGTPQTGGPGAPCRAKSWGEAEPESPPGLRGWALRQLCGARGVLVGPGKRRRQGRAETPS</sequence>
<feature type="region of interest" description="Disordered" evidence="1">
    <location>
        <begin position="1"/>
        <end position="22"/>
    </location>
</feature>
<reference evidence="2 3" key="1">
    <citation type="journal article" date="2020" name="Nature">
        <title>Six reference-quality genomes reveal evolution of bat adaptations.</title>
        <authorList>
            <person name="Jebb D."/>
            <person name="Huang Z."/>
            <person name="Pippel M."/>
            <person name="Hughes G.M."/>
            <person name="Lavrichenko K."/>
            <person name="Devanna P."/>
            <person name="Winkler S."/>
            <person name="Jermiin L.S."/>
            <person name="Skirmuntt E.C."/>
            <person name="Katzourakis A."/>
            <person name="Burkitt-Gray L."/>
            <person name="Ray D.A."/>
            <person name="Sullivan K.A.M."/>
            <person name="Roscito J.G."/>
            <person name="Kirilenko B.M."/>
            <person name="Davalos L.M."/>
            <person name="Corthals A.P."/>
            <person name="Power M.L."/>
            <person name="Jones G."/>
            <person name="Ransome R.D."/>
            <person name="Dechmann D.K.N."/>
            <person name="Locatelli A.G."/>
            <person name="Puechmaille S.J."/>
            <person name="Fedrigo O."/>
            <person name="Jarvis E.D."/>
            <person name="Hiller M."/>
            <person name="Vernes S.C."/>
            <person name="Myers E.W."/>
            <person name="Teeling E.C."/>
        </authorList>
    </citation>
    <scope>NUCLEOTIDE SEQUENCE [LARGE SCALE GENOMIC DNA]</scope>
    <source>
        <strain evidence="2">Bat1K_MPI-CBG_1</strain>
    </source>
</reference>
<accession>A0A834DC34</accession>
<evidence type="ECO:0000256" key="1">
    <source>
        <dbReference type="SAM" id="MobiDB-lite"/>
    </source>
</evidence>
<evidence type="ECO:0000313" key="3">
    <source>
        <dbReference type="Proteomes" id="UP000664940"/>
    </source>
</evidence>
<organism evidence="2 3">
    <name type="scientific">Phyllostomus discolor</name>
    <name type="common">pale spear-nosed bat</name>
    <dbReference type="NCBI Taxonomy" id="89673"/>
    <lineage>
        <taxon>Eukaryota</taxon>
        <taxon>Metazoa</taxon>
        <taxon>Chordata</taxon>
        <taxon>Craniata</taxon>
        <taxon>Vertebrata</taxon>
        <taxon>Euteleostomi</taxon>
        <taxon>Mammalia</taxon>
        <taxon>Eutheria</taxon>
        <taxon>Laurasiatheria</taxon>
        <taxon>Chiroptera</taxon>
        <taxon>Yangochiroptera</taxon>
        <taxon>Phyllostomidae</taxon>
        <taxon>Phyllostominae</taxon>
        <taxon>Phyllostomus</taxon>
    </lineage>
</organism>
<dbReference type="EMBL" id="JABVXQ010000015">
    <property type="protein sequence ID" value="KAF6075051.1"/>
    <property type="molecule type" value="Genomic_DNA"/>
</dbReference>
<protein>
    <submittedName>
        <fullName evidence="2">Uncharacterized protein</fullName>
    </submittedName>
</protein>
<feature type="compositionally biased region" description="Polar residues" evidence="1">
    <location>
        <begin position="56"/>
        <end position="66"/>
    </location>
</feature>
<feature type="region of interest" description="Disordered" evidence="1">
    <location>
        <begin position="56"/>
        <end position="116"/>
    </location>
</feature>
<proteinExistence type="predicted"/>
<comment type="caution">
    <text evidence="2">The sequence shown here is derived from an EMBL/GenBank/DDBJ whole genome shotgun (WGS) entry which is preliminary data.</text>
</comment>
<gene>
    <name evidence="2" type="ORF">HJG60_009449</name>
</gene>
<dbReference type="Proteomes" id="UP000664940">
    <property type="component" value="Unassembled WGS sequence"/>
</dbReference>
<dbReference type="AlphaFoldDB" id="A0A834DC34"/>